<protein>
    <submittedName>
        <fullName evidence="5">Cadherin domain-containing protein</fullName>
    </submittedName>
</protein>
<feature type="signal peptide" evidence="3">
    <location>
        <begin position="1"/>
        <end position="21"/>
    </location>
</feature>
<feature type="chain" id="PRO_5005329613" evidence="3">
    <location>
        <begin position="22"/>
        <end position="690"/>
    </location>
</feature>
<feature type="compositionally biased region" description="Acidic residues" evidence="1">
    <location>
        <begin position="591"/>
        <end position="601"/>
    </location>
</feature>
<dbReference type="STRING" id="75913.A0A0K0FG13"/>
<evidence type="ECO:0000256" key="1">
    <source>
        <dbReference type="SAM" id="MobiDB-lite"/>
    </source>
</evidence>
<keyword evidence="4" id="KW-1185">Reference proteome</keyword>
<evidence type="ECO:0000313" key="5">
    <source>
        <dbReference type="WBParaSite" id="SVE_0781100.1"/>
    </source>
</evidence>
<feature type="transmembrane region" description="Helical" evidence="2">
    <location>
        <begin position="670"/>
        <end position="689"/>
    </location>
</feature>
<name>A0A0K0FG13_STRVS</name>
<accession>A0A0K0FG13</accession>
<reference evidence="4" key="1">
    <citation type="submission" date="2014-07" db="EMBL/GenBank/DDBJ databases">
        <authorList>
            <person name="Martin A.A"/>
            <person name="De Silva N."/>
        </authorList>
    </citation>
    <scope>NUCLEOTIDE SEQUENCE</scope>
</reference>
<evidence type="ECO:0000256" key="2">
    <source>
        <dbReference type="SAM" id="Phobius"/>
    </source>
</evidence>
<reference evidence="5" key="2">
    <citation type="submission" date="2015-08" db="UniProtKB">
        <authorList>
            <consortium name="WormBaseParasite"/>
        </authorList>
    </citation>
    <scope>IDENTIFICATION</scope>
</reference>
<dbReference type="Proteomes" id="UP000035680">
    <property type="component" value="Unassembled WGS sequence"/>
</dbReference>
<sequence length="690" mass="79648">MAFINKFIFFCLTLLFNSCYAYPNYGLNLEGNNSDIDTIQSIEALSNQIIINTSKVGPIDVLKVIIDVYDLESKKLLFSNSYSGILLLISRGRYVINFLKPYHWYGIVYEVFQTTTQESKYHIEEIMVKTISDKAKTSSNKGAPIILELKSERSKVEETHLVVFSMKWNELTTDRNGIDYAKANITLDCNKNLKNKEITLNKDEIGKNIEIKLDNDFGIHEENNGSHKLIAVVKPKYCHKLCWRGMIYSNVMNHMFEREISYYCETFNPIYTQTEVRDYVSYNISDGGKLIIFTTQPNDIPTTEEKDDIINVKAIQIAHLDVEEKNLTEVIGNDEKNEENLIDNEENRSSTIEKEFIVTGKDGNNVSQFEIVDLEENSYYAVSYDYKKTQPIPYHDEQYFVIRIPDENSTKPSFLPVTVNVSLPLEEEDNTKKDNSPKPKINFNISEEFGKHRILVEIEPLINESKYFLPFTSSTNDTVFWLNQQSKNHSFNLPESVMKYLCSVCKLNVIMCNTYGNTQNSKRFKRNAENVKDYGIQGTHIRYNESISNLMSGRESYLMDKTFNGTTSKSYENKKNSNLTSSLTTAPSYDETNEKDDDDGNNESSSNAKLNNLTIEKDGEVFFSEGNGKCSQLQLCYKLHIYLNSKMYDMGKNCHNLTELILTNGKSKMYPTNLMFLFCPFYIIYLYYFI</sequence>
<evidence type="ECO:0000313" key="4">
    <source>
        <dbReference type="Proteomes" id="UP000035680"/>
    </source>
</evidence>
<proteinExistence type="predicted"/>
<dbReference type="WBParaSite" id="SVE_0781100.1">
    <property type="protein sequence ID" value="SVE_0781100.1"/>
    <property type="gene ID" value="SVE_0781100"/>
</dbReference>
<keyword evidence="3" id="KW-0732">Signal</keyword>
<evidence type="ECO:0000256" key="3">
    <source>
        <dbReference type="SAM" id="SignalP"/>
    </source>
</evidence>
<dbReference type="AlphaFoldDB" id="A0A0K0FG13"/>
<feature type="compositionally biased region" description="Polar residues" evidence="1">
    <location>
        <begin position="569"/>
        <end position="587"/>
    </location>
</feature>
<feature type="region of interest" description="Disordered" evidence="1">
    <location>
        <begin position="569"/>
        <end position="610"/>
    </location>
</feature>
<keyword evidence="2" id="KW-0812">Transmembrane</keyword>
<keyword evidence="2" id="KW-1133">Transmembrane helix</keyword>
<keyword evidence="2" id="KW-0472">Membrane</keyword>
<organism evidence="4 5">
    <name type="scientific">Strongyloides venezuelensis</name>
    <name type="common">Threadworm</name>
    <dbReference type="NCBI Taxonomy" id="75913"/>
    <lineage>
        <taxon>Eukaryota</taxon>
        <taxon>Metazoa</taxon>
        <taxon>Ecdysozoa</taxon>
        <taxon>Nematoda</taxon>
        <taxon>Chromadorea</taxon>
        <taxon>Rhabditida</taxon>
        <taxon>Tylenchina</taxon>
        <taxon>Panagrolaimomorpha</taxon>
        <taxon>Strongyloidoidea</taxon>
        <taxon>Strongyloididae</taxon>
        <taxon>Strongyloides</taxon>
    </lineage>
</organism>